<protein>
    <submittedName>
        <fullName evidence="12">Uncharacterized protein</fullName>
    </submittedName>
</protein>
<accession>A0A9P6UZH8</accession>
<dbReference type="PANTHER" id="PTHR46974">
    <property type="entry name" value="MITOCHONDRIAL GTP/GDP CARRIER PROTEIN 1"/>
    <property type="match status" value="1"/>
</dbReference>
<dbReference type="GO" id="GO:0001409">
    <property type="term" value="F:guanine nucleotide transmembrane transporter activity"/>
    <property type="evidence" value="ECO:0007669"/>
    <property type="project" value="TreeGrafter"/>
</dbReference>
<dbReference type="Gene3D" id="1.50.40.10">
    <property type="entry name" value="Mitochondrial carrier domain"/>
    <property type="match status" value="1"/>
</dbReference>
<keyword evidence="6" id="KW-0999">Mitochondrion inner membrane</keyword>
<evidence type="ECO:0000256" key="2">
    <source>
        <dbReference type="ARBA" id="ARBA00006375"/>
    </source>
</evidence>
<evidence type="ECO:0000256" key="5">
    <source>
        <dbReference type="ARBA" id="ARBA00022737"/>
    </source>
</evidence>
<keyword evidence="4 10" id="KW-0812">Transmembrane</keyword>
<gene>
    <name evidence="12" type="ORF">BGZ99_006477</name>
</gene>
<organism evidence="12 13">
    <name type="scientific">Dissophora globulifera</name>
    <dbReference type="NCBI Taxonomy" id="979702"/>
    <lineage>
        <taxon>Eukaryota</taxon>
        <taxon>Fungi</taxon>
        <taxon>Fungi incertae sedis</taxon>
        <taxon>Mucoromycota</taxon>
        <taxon>Mortierellomycotina</taxon>
        <taxon>Mortierellomycetes</taxon>
        <taxon>Mortierellales</taxon>
        <taxon>Mortierellaceae</taxon>
        <taxon>Dissophora</taxon>
    </lineage>
</organism>
<dbReference type="Proteomes" id="UP000738325">
    <property type="component" value="Unassembled WGS sequence"/>
</dbReference>
<dbReference type="AlphaFoldDB" id="A0A9P6UZH8"/>
<dbReference type="OrthoDB" id="409947at2759"/>
<evidence type="ECO:0000256" key="11">
    <source>
        <dbReference type="RuleBase" id="RU000488"/>
    </source>
</evidence>
<comment type="similarity">
    <text evidence="2 11">Belongs to the mitochondrial carrier (TC 2.A.29) family.</text>
</comment>
<keyword evidence="13" id="KW-1185">Reference proteome</keyword>
<dbReference type="Pfam" id="PF00153">
    <property type="entry name" value="Mito_carr"/>
    <property type="match status" value="2"/>
</dbReference>
<evidence type="ECO:0000256" key="8">
    <source>
        <dbReference type="ARBA" id="ARBA00023128"/>
    </source>
</evidence>
<evidence type="ECO:0000256" key="7">
    <source>
        <dbReference type="ARBA" id="ARBA00022989"/>
    </source>
</evidence>
<dbReference type="InterPro" id="IPR053042">
    <property type="entry name" value="Mito_GTP/GDP_Carrier"/>
</dbReference>
<dbReference type="PROSITE" id="PS50920">
    <property type="entry name" value="SOLCAR"/>
    <property type="match status" value="1"/>
</dbReference>
<keyword evidence="3 11" id="KW-0813">Transport</keyword>
<name>A0A9P6UZH8_9FUNG</name>
<keyword evidence="9 10" id="KW-0472">Membrane</keyword>
<sequence>MSPPSSSSKHSESGVARLCGSATSGFLELMIFHPIDTVAKRLMSNQTRLFVPGQPTSVGIANTNKVIFKNAADATFLKRYASLFPGLGFAAGYKIMQRVYKFGGQPFVNEYLNRDFKGSFNGVFGEKTGKTMMHATAGSLVGIGEIALLPLDVLKIKKQTNPEAFRGRGVLKIVAEERMGLYRGALWTAGRNAPGSFALFGGSAFVKEWIFGLEDYNKATFFQNFCASIGGSIASITVAAPLDVVKTRIQNRNFDNPEGGMSIIRNMIRNEGFGAFFKGLLPKILVVGPKLVFSFTIAQQLIPLFHIKFEEMGLTQVGNTVKTPQV</sequence>
<reference evidence="12" key="1">
    <citation type="journal article" date="2020" name="Fungal Divers.">
        <title>Resolving the Mortierellaceae phylogeny through synthesis of multi-gene phylogenetics and phylogenomics.</title>
        <authorList>
            <person name="Vandepol N."/>
            <person name="Liber J."/>
            <person name="Desiro A."/>
            <person name="Na H."/>
            <person name="Kennedy M."/>
            <person name="Barry K."/>
            <person name="Grigoriev I.V."/>
            <person name="Miller A.N."/>
            <person name="O'Donnell K."/>
            <person name="Stajich J.E."/>
            <person name="Bonito G."/>
        </authorList>
    </citation>
    <scope>NUCLEOTIDE SEQUENCE</scope>
    <source>
        <strain evidence="12">REB-010B</strain>
    </source>
</reference>
<dbReference type="GO" id="GO:0005743">
    <property type="term" value="C:mitochondrial inner membrane"/>
    <property type="evidence" value="ECO:0007669"/>
    <property type="project" value="UniProtKB-SubCell"/>
</dbReference>
<evidence type="ECO:0000256" key="4">
    <source>
        <dbReference type="ARBA" id="ARBA00022692"/>
    </source>
</evidence>
<evidence type="ECO:0000313" key="12">
    <source>
        <dbReference type="EMBL" id="KAG0327978.1"/>
    </source>
</evidence>
<dbReference type="EMBL" id="JAAAIP010000044">
    <property type="protein sequence ID" value="KAG0327978.1"/>
    <property type="molecule type" value="Genomic_DNA"/>
</dbReference>
<dbReference type="PANTHER" id="PTHR46974:SF1">
    <property type="entry name" value="MITOCHONDRIAL GTP_GDP CARRIER PROTEIN 1"/>
    <property type="match status" value="1"/>
</dbReference>
<dbReference type="SUPFAM" id="SSF103506">
    <property type="entry name" value="Mitochondrial carrier"/>
    <property type="match status" value="1"/>
</dbReference>
<comment type="caution">
    <text evidence="12">The sequence shown here is derived from an EMBL/GenBank/DDBJ whole genome shotgun (WGS) entry which is preliminary data.</text>
</comment>
<keyword evidence="7" id="KW-1133">Transmembrane helix</keyword>
<evidence type="ECO:0000256" key="1">
    <source>
        <dbReference type="ARBA" id="ARBA00004448"/>
    </source>
</evidence>
<evidence type="ECO:0000256" key="9">
    <source>
        <dbReference type="ARBA" id="ARBA00023136"/>
    </source>
</evidence>
<evidence type="ECO:0000256" key="3">
    <source>
        <dbReference type="ARBA" id="ARBA00022448"/>
    </source>
</evidence>
<evidence type="ECO:0000313" key="13">
    <source>
        <dbReference type="Proteomes" id="UP000738325"/>
    </source>
</evidence>
<keyword evidence="5" id="KW-0677">Repeat</keyword>
<dbReference type="InterPro" id="IPR023395">
    <property type="entry name" value="MCP_dom_sf"/>
</dbReference>
<keyword evidence="8" id="KW-0496">Mitochondrion</keyword>
<evidence type="ECO:0000256" key="10">
    <source>
        <dbReference type="PROSITE-ProRule" id="PRU00282"/>
    </source>
</evidence>
<dbReference type="InterPro" id="IPR018108">
    <property type="entry name" value="MCP_transmembrane"/>
</dbReference>
<proteinExistence type="inferred from homology"/>
<dbReference type="FunFam" id="1.50.40.10:FF:000010">
    <property type="entry name" value="Probable YHM1 (Mitochondrial carrier)"/>
    <property type="match status" value="1"/>
</dbReference>
<evidence type="ECO:0000256" key="6">
    <source>
        <dbReference type="ARBA" id="ARBA00022792"/>
    </source>
</evidence>
<feature type="repeat" description="Solcar" evidence="10">
    <location>
        <begin position="219"/>
        <end position="304"/>
    </location>
</feature>
<comment type="subcellular location">
    <subcellularLocation>
        <location evidence="1">Mitochondrion inner membrane</location>
        <topology evidence="1">Multi-pass membrane protein</topology>
    </subcellularLocation>
</comment>